<keyword evidence="3" id="KW-0862">Zinc</keyword>
<comment type="caution">
    <text evidence="7">The sequence shown here is derived from an EMBL/GenBank/DDBJ whole genome shotgun (WGS) entry which is preliminary data.</text>
</comment>
<dbReference type="AlphaFoldDB" id="A0A7I8WDC4"/>
<evidence type="ECO:0000313" key="8">
    <source>
        <dbReference type="Proteomes" id="UP000549394"/>
    </source>
</evidence>
<reference evidence="7 8" key="1">
    <citation type="submission" date="2020-08" db="EMBL/GenBank/DDBJ databases">
        <authorList>
            <person name="Hejnol A."/>
        </authorList>
    </citation>
    <scope>NUCLEOTIDE SEQUENCE [LARGE SCALE GENOMIC DNA]</scope>
</reference>
<dbReference type="PROSITE" id="PS50950">
    <property type="entry name" value="ZF_THAP"/>
    <property type="match status" value="1"/>
</dbReference>
<dbReference type="GO" id="GO:0008270">
    <property type="term" value="F:zinc ion binding"/>
    <property type="evidence" value="ECO:0007669"/>
    <property type="project" value="UniProtKB-KW"/>
</dbReference>
<dbReference type="SMART" id="SM00980">
    <property type="entry name" value="THAP"/>
    <property type="match status" value="1"/>
</dbReference>
<name>A0A7I8WDC4_9ANNE</name>
<organism evidence="7 8">
    <name type="scientific">Dimorphilus gyrociliatus</name>
    <dbReference type="NCBI Taxonomy" id="2664684"/>
    <lineage>
        <taxon>Eukaryota</taxon>
        <taxon>Metazoa</taxon>
        <taxon>Spiralia</taxon>
        <taxon>Lophotrochozoa</taxon>
        <taxon>Annelida</taxon>
        <taxon>Polychaeta</taxon>
        <taxon>Polychaeta incertae sedis</taxon>
        <taxon>Dinophilidae</taxon>
        <taxon>Dimorphilus</taxon>
    </lineage>
</organism>
<evidence type="ECO:0000256" key="4">
    <source>
        <dbReference type="ARBA" id="ARBA00023125"/>
    </source>
</evidence>
<dbReference type="Proteomes" id="UP000549394">
    <property type="component" value="Unassembled WGS sequence"/>
</dbReference>
<dbReference type="SUPFAM" id="SSF57716">
    <property type="entry name" value="Glucocorticoid receptor-like (DNA-binding domain)"/>
    <property type="match status" value="1"/>
</dbReference>
<evidence type="ECO:0000256" key="3">
    <source>
        <dbReference type="ARBA" id="ARBA00022833"/>
    </source>
</evidence>
<accession>A0A7I8WDC4</accession>
<sequence length="253" mass="29187">MFCGLNAAFRSVKNSFIKGLNMQNKDSEEVSESSLGPSKEVIQKNEEPILPCFSEHVTMDQLRKMKTGQLSRICQDLDIPSRGSKAVLRSRIMAMQQSVNYRNFGPRKGRGILGHKVVCCIPGCNNFSGQVLPDGHEISLHPLPTGPKRDRIRTEWKRRLVNADVRHITDNIRVCSTHFTNRVMNVDSIPTIFPRKLDRIELPSLELMGEDEEFELFTPRIKKRKCRRLYFKNLRKDSPRNESFPGPSRMNWF</sequence>
<evidence type="ECO:0000313" key="7">
    <source>
        <dbReference type="EMBL" id="CAD5126173.1"/>
    </source>
</evidence>
<keyword evidence="1" id="KW-0479">Metal-binding</keyword>
<evidence type="ECO:0000259" key="6">
    <source>
        <dbReference type="PROSITE" id="PS50950"/>
    </source>
</evidence>
<keyword evidence="2 5" id="KW-0863">Zinc-finger</keyword>
<feature type="domain" description="THAP-type" evidence="6">
    <location>
        <begin position="115"/>
        <end position="206"/>
    </location>
</feature>
<dbReference type="InterPro" id="IPR006612">
    <property type="entry name" value="THAP_Znf"/>
</dbReference>
<evidence type="ECO:0000256" key="2">
    <source>
        <dbReference type="ARBA" id="ARBA00022771"/>
    </source>
</evidence>
<evidence type="ECO:0000256" key="1">
    <source>
        <dbReference type="ARBA" id="ARBA00022723"/>
    </source>
</evidence>
<dbReference type="EMBL" id="CAJFCJ010000033">
    <property type="protein sequence ID" value="CAD5126173.1"/>
    <property type="molecule type" value="Genomic_DNA"/>
</dbReference>
<dbReference type="Pfam" id="PF05485">
    <property type="entry name" value="THAP"/>
    <property type="match status" value="1"/>
</dbReference>
<protein>
    <submittedName>
        <fullName evidence="7">DgyrCDS14342</fullName>
    </submittedName>
</protein>
<evidence type="ECO:0000256" key="5">
    <source>
        <dbReference type="PROSITE-ProRule" id="PRU00309"/>
    </source>
</evidence>
<gene>
    <name evidence="7" type="ORF">DGYR_LOCUS13434</name>
</gene>
<proteinExistence type="predicted"/>
<dbReference type="GO" id="GO:0003677">
    <property type="term" value="F:DNA binding"/>
    <property type="evidence" value="ECO:0007669"/>
    <property type="project" value="UniProtKB-UniRule"/>
</dbReference>
<keyword evidence="4 5" id="KW-0238">DNA-binding</keyword>
<keyword evidence="8" id="KW-1185">Reference proteome</keyword>